<keyword evidence="7 10" id="KW-1133">Transmembrane helix</keyword>
<evidence type="ECO:0000259" key="11">
    <source>
        <dbReference type="Pfam" id="PF04678"/>
    </source>
</evidence>
<dbReference type="Pfam" id="PF04678">
    <property type="entry name" value="MCU"/>
    <property type="match status" value="1"/>
</dbReference>
<evidence type="ECO:0000256" key="4">
    <source>
        <dbReference type="ARBA" id="ARBA00022568"/>
    </source>
</evidence>
<evidence type="ECO:0000256" key="3">
    <source>
        <dbReference type="ARBA" id="ARBA00022448"/>
    </source>
</evidence>
<dbReference type="GO" id="GO:1990246">
    <property type="term" value="C:uniplex complex"/>
    <property type="evidence" value="ECO:0007669"/>
    <property type="project" value="TreeGrafter"/>
</dbReference>
<feature type="transmembrane region" description="Helical" evidence="10">
    <location>
        <begin position="246"/>
        <end position="266"/>
    </location>
</feature>
<reference evidence="12" key="1">
    <citation type="submission" date="2020-03" db="EMBL/GenBank/DDBJ databases">
        <title>A high-quality chromosome-level genome assembly of a woody plant with both climbing and erect habits, Rhamnella rubrinervis.</title>
        <authorList>
            <person name="Lu Z."/>
            <person name="Yang Y."/>
            <person name="Zhu X."/>
            <person name="Sun Y."/>
        </authorList>
    </citation>
    <scope>NUCLEOTIDE SEQUENCE</scope>
    <source>
        <strain evidence="12">BYM</strain>
        <tissue evidence="12">Leaf</tissue>
    </source>
</reference>
<keyword evidence="6" id="KW-0106">Calcium</keyword>
<organism evidence="12 13">
    <name type="scientific">Rhamnella rubrinervis</name>
    <dbReference type="NCBI Taxonomy" id="2594499"/>
    <lineage>
        <taxon>Eukaryota</taxon>
        <taxon>Viridiplantae</taxon>
        <taxon>Streptophyta</taxon>
        <taxon>Embryophyta</taxon>
        <taxon>Tracheophyta</taxon>
        <taxon>Spermatophyta</taxon>
        <taxon>Magnoliopsida</taxon>
        <taxon>eudicotyledons</taxon>
        <taxon>Gunneridae</taxon>
        <taxon>Pentapetalae</taxon>
        <taxon>rosids</taxon>
        <taxon>fabids</taxon>
        <taxon>Rosales</taxon>
        <taxon>Rhamnaceae</taxon>
        <taxon>rhamnoid group</taxon>
        <taxon>Rhamneae</taxon>
        <taxon>Rhamnella</taxon>
    </lineage>
</organism>
<keyword evidence="5 10" id="KW-0812">Transmembrane</keyword>
<comment type="caution">
    <text evidence="12">The sequence shown here is derived from an EMBL/GenBank/DDBJ whole genome shotgun (WGS) entry which is preliminary data.</text>
</comment>
<dbReference type="InterPro" id="IPR006769">
    <property type="entry name" value="MCU_C"/>
</dbReference>
<keyword evidence="13" id="KW-1185">Reference proteome</keyword>
<comment type="similarity">
    <text evidence="2">Belongs to the MCU (TC 1.A.77) family.</text>
</comment>
<accession>A0A8K0H5T9</accession>
<name>A0A8K0H5T9_9ROSA</name>
<evidence type="ECO:0000256" key="7">
    <source>
        <dbReference type="ARBA" id="ARBA00022989"/>
    </source>
</evidence>
<evidence type="ECO:0000256" key="5">
    <source>
        <dbReference type="ARBA" id="ARBA00022692"/>
    </source>
</evidence>
<keyword evidence="3" id="KW-0813">Transport</keyword>
<dbReference type="GO" id="GO:0051560">
    <property type="term" value="P:mitochondrial calcium ion homeostasis"/>
    <property type="evidence" value="ECO:0007669"/>
    <property type="project" value="InterPro"/>
</dbReference>
<evidence type="ECO:0000313" key="12">
    <source>
        <dbReference type="EMBL" id="KAF3446276.1"/>
    </source>
</evidence>
<evidence type="ECO:0000256" key="8">
    <source>
        <dbReference type="ARBA" id="ARBA00023065"/>
    </source>
</evidence>
<dbReference type="Proteomes" id="UP000796880">
    <property type="component" value="Unassembled WGS sequence"/>
</dbReference>
<evidence type="ECO:0000256" key="9">
    <source>
        <dbReference type="ARBA" id="ARBA00023136"/>
    </source>
</evidence>
<dbReference type="InterPro" id="IPR039055">
    <property type="entry name" value="MCU_fam"/>
</dbReference>
<keyword evidence="8" id="KW-0406">Ion transport</keyword>
<keyword evidence="4" id="KW-0109">Calcium transport</keyword>
<evidence type="ECO:0000313" key="13">
    <source>
        <dbReference type="Proteomes" id="UP000796880"/>
    </source>
</evidence>
<evidence type="ECO:0000256" key="10">
    <source>
        <dbReference type="SAM" id="Phobius"/>
    </source>
</evidence>
<dbReference type="PANTHER" id="PTHR13462:SF17">
    <property type="entry name" value="CALCIUM UNIPORTER PROTEIN 4, MITOCHONDRIAL"/>
    <property type="match status" value="1"/>
</dbReference>
<comment type="subcellular location">
    <subcellularLocation>
        <location evidence="1">Membrane</location>
        <topology evidence="1">Multi-pass membrane protein</topology>
    </subcellularLocation>
</comment>
<dbReference type="GO" id="GO:0036444">
    <property type="term" value="P:calcium import into the mitochondrion"/>
    <property type="evidence" value="ECO:0007669"/>
    <property type="project" value="TreeGrafter"/>
</dbReference>
<dbReference type="GO" id="GO:0005262">
    <property type="term" value="F:calcium channel activity"/>
    <property type="evidence" value="ECO:0007669"/>
    <property type="project" value="TreeGrafter"/>
</dbReference>
<sequence length="357" mass="40574">MALRKMLSKRLFDGCRETLPSVTLQNSPLSTPSLSTLVPPSSPNTNFHKEHLTSPDSAEKGFFRRFLHRRALDLSASRLPEFLSVPVGETLRDKLRGINIPGDRLRLEELSPPAPDPVIGESLHGLSVDDARKILRLAQVEKLKAKLRDIPQGSIPYSEFSRICVEVCENEEQGVESAKMLDASGNVIVLGNIVFLRPEQVAKSMETIISQSIATLNDPRRKELEHLERQKMVIDQKARDLVKGELYCGLGFVLIQTIAAMRLTFWELSWDVMEPICFFVTSLHFALGYGFFIRTSTEPTFQGYFQRRFEAKQKRLMETYNFDIQKYTQLRNSFYPNLPTSAALHPESNGFWCVLHG</sequence>
<evidence type="ECO:0000256" key="2">
    <source>
        <dbReference type="ARBA" id="ARBA00005653"/>
    </source>
</evidence>
<protein>
    <recommendedName>
        <fullName evidence="11">Calcium uniporter protein C-terminal domain-containing protein</fullName>
    </recommendedName>
</protein>
<feature type="domain" description="Calcium uniporter protein C-terminal" evidence="11">
    <location>
        <begin position="171"/>
        <end position="330"/>
    </location>
</feature>
<gene>
    <name evidence="12" type="ORF">FNV43_RR11455</name>
</gene>
<evidence type="ECO:0000256" key="6">
    <source>
        <dbReference type="ARBA" id="ARBA00022837"/>
    </source>
</evidence>
<dbReference type="PANTHER" id="PTHR13462">
    <property type="entry name" value="CALCIUM UNIPORTER PROTEIN, MITOCHONDRIAL"/>
    <property type="match status" value="1"/>
</dbReference>
<keyword evidence="9 10" id="KW-0472">Membrane</keyword>
<evidence type="ECO:0000256" key="1">
    <source>
        <dbReference type="ARBA" id="ARBA00004141"/>
    </source>
</evidence>
<dbReference type="AlphaFoldDB" id="A0A8K0H5T9"/>
<dbReference type="GO" id="GO:0015292">
    <property type="term" value="F:uniporter activity"/>
    <property type="evidence" value="ECO:0007669"/>
    <property type="project" value="TreeGrafter"/>
</dbReference>
<feature type="transmembrane region" description="Helical" evidence="10">
    <location>
        <begin position="272"/>
        <end position="292"/>
    </location>
</feature>
<proteinExistence type="inferred from homology"/>
<dbReference type="OrthoDB" id="278338at2759"/>
<dbReference type="EMBL" id="VOIH02000005">
    <property type="protein sequence ID" value="KAF3446276.1"/>
    <property type="molecule type" value="Genomic_DNA"/>
</dbReference>